<feature type="domain" description="Zn(2)-C6 fungal-type" evidence="3">
    <location>
        <begin position="467"/>
        <end position="501"/>
    </location>
</feature>
<feature type="region of interest" description="Disordered" evidence="2">
    <location>
        <begin position="510"/>
        <end position="530"/>
    </location>
</feature>
<sequence length="790" mass="88650">METSGQVEDQRRDSAVYHHDRQSFDEAHTNDDSMQDVVHTAETNNDSGSPDQHDGDQDMDHGNVEEDLPNDQEQKSAFDASSGGYQIGAPSPSSSSLQRTNSRSNQCSPDILEGEDRHETDPTTTRPRQSLFGGLIPEHEQQRFEGHFVGQDEDLEQLSGPGADAVHTMAREYREREKERSPSEEAPYNLGFGFDSSIRASASPRASPVPSEGSVIIPPDDQPVYELRQNIERNKAFTYIDTDKSGNFDPAEEAKQRMLRLHKAKAAKAAARQKKGKGKERGPKEHTMKCIVRLRFNAFGNVRNYTNDEDNWPEDWSEIDSDCEREMQEYRQYFRRNTPGREIQIVIEDPGDDVDDLTGYPAARGCKNCRKHEQECSMIKGGTYPCQECLDDECECEPIIAPTIKGRCKQCAEDGTACSFEEDPEQAICDHCADGEFICEALPPDGYKAERIDIYEISAGPDRQHTQCTMCRSEKKRCSLKKKTDKPPCKNCKKYGLGCTFFDLPKPAKKTKRGGGEVPTEGDAPEAIPGSDYFTAEDLADMQLMRDEKIVSREPTPELDMEDAEGHKGTLIKVQTSFAHPIQFNTLEQVSPDCNFCELPTFSFTGFYEKTVHVLKWNDGRGFSEIAAGHREDGNGATTMCQECVMSRLQIIYCDAHDLRQMYDANLDFDEAANDLMIAEPRSPDMRYQLQRWCSMCFSLATYRCCAQGETDEMDETDGCGLRLCSPCEMKLNTEFGGDVNAMVTAYDRMPKIGADTPDGTWAARADVGLLMKRGLLMANVEHDSQQAEE</sequence>
<feature type="compositionally biased region" description="Low complexity" evidence="2">
    <location>
        <begin position="196"/>
        <end position="211"/>
    </location>
</feature>
<feature type="compositionally biased region" description="Basic and acidic residues" evidence="2">
    <location>
        <begin position="8"/>
        <end position="31"/>
    </location>
</feature>
<feature type="compositionally biased region" description="Basic and acidic residues" evidence="2">
    <location>
        <begin position="51"/>
        <end position="64"/>
    </location>
</feature>
<feature type="region of interest" description="Disordered" evidence="2">
    <location>
        <begin position="1"/>
        <end position="145"/>
    </location>
</feature>
<dbReference type="PROSITE" id="PS50048">
    <property type="entry name" value="ZN2_CY6_FUNGAL_2"/>
    <property type="match status" value="1"/>
</dbReference>
<keyword evidence="5" id="KW-1185">Reference proteome</keyword>
<dbReference type="EMBL" id="JAPEUY010000010">
    <property type="protein sequence ID" value="KAJ4368810.1"/>
    <property type="molecule type" value="Genomic_DNA"/>
</dbReference>
<dbReference type="SMART" id="SM00066">
    <property type="entry name" value="GAL4"/>
    <property type="match status" value="2"/>
</dbReference>
<organism evidence="4 5">
    <name type="scientific">Neocucurbitaria cava</name>
    <dbReference type="NCBI Taxonomy" id="798079"/>
    <lineage>
        <taxon>Eukaryota</taxon>
        <taxon>Fungi</taxon>
        <taxon>Dikarya</taxon>
        <taxon>Ascomycota</taxon>
        <taxon>Pezizomycotina</taxon>
        <taxon>Dothideomycetes</taxon>
        <taxon>Pleosporomycetidae</taxon>
        <taxon>Pleosporales</taxon>
        <taxon>Pleosporineae</taxon>
        <taxon>Cucurbitariaceae</taxon>
        <taxon>Neocucurbitaria</taxon>
    </lineage>
</organism>
<evidence type="ECO:0000259" key="3">
    <source>
        <dbReference type="PROSITE" id="PS50048"/>
    </source>
</evidence>
<evidence type="ECO:0000313" key="4">
    <source>
        <dbReference type="EMBL" id="KAJ4368810.1"/>
    </source>
</evidence>
<comment type="caution">
    <text evidence="4">The sequence shown here is derived from an EMBL/GenBank/DDBJ whole genome shotgun (WGS) entry which is preliminary data.</text>
</comment>
<dbReference type="CDD" id="cd00067">
    <property type="entry name" value="GAL4"/>
    <property type="match status" value="1"/>
</dbReference>
<proteinExistence type="predicted"/>
<dbReference type="OrthoDB" id="5303703at2759"/>
<keyword evidence="1" id="KW-0539">Nucleus</keyword>
<dbReference type="AlphaFoldDB" id="A0A9W8Y5Y9"/>
<feature type="compositionally biased region" description="Low complexity" evidence="2">
    <location>
        <begin position="90"/>
        <end position="106"/>
    </location>
</feature>
<feature type="region of interest" description="Disordered" evidence="2">
    <location>
        <begin position="171"/>
        <end position="220"/>
    </location>
</feature>
<evidence type="ECO:0000313" key="5">
    <source>
        <dbReference type="Proteomes" id="UP001140560"/>
    </source>
</evidence>
<protein>
    <recommendedName>
        <fullName evidence="3">Zn(2)-C6 fungal-type domain-containing protein</fullName>
    </recommendedName>
</protein>
<dbReference type="InterPro" id="IPR036864">
    <property type="entry name" value="Zn2-C6_fun-type_DNA-bd_sf"/>
</dbReference>
<gene>
    <name evidence="4" type="ORF">N0V83_005892</name>
</gene>
<dbReference type="SUPFAM" id="SSF57701">
    <property type="entry name" value="Zn2/Cys6 DNA-binding domain"/>
    <property type="match status" value="1"/>
</dbReference>
<dbReference type="Gene3D" id="4.10.240.10">
    <property type="entry name" value="Zn(2)-C6 fungal-type DNA-binding domain"/>
    <property type="match status" value="1"/>
</dbReference>
<name>A0A9W8Y5Y9_9PLEO</name>
<reference evidence="4" key="1">
    <citation type="submission" date="2022-10" db="EMBL/GenBank/DDBJ databases">
        <title>Tapping the CABI collections for fungal endophytes: first genome assemblies for Collariella, Neodidymelliopsis, Ascochyta clinopodiicola, Didymella pomorum, Didymosphaeria variabile, Neocosmospora piperis and Neocucurbitaria cava.</title>
        <authorList>
            <person name="Hill R."/>
        </authorList>
    </citation>
    <scope>NUCLEOTIDE SEQUENCE</scope>
    <source>
        <strain evidence="4">IMI 356814</strain>
    </source>
</reference>
<dbReference type="InterPro" id="IPR001138">
    <property type="entry name" value="Zn2Cys6_DnaBD"/>
</dbReference>
<dbReference type="GO" id="GO:0000981">
    <property type="term" value="F:DNA-binding transcription factor activity, RNA polymerase II-specific"/>
    <property type="evidence" value="ECO:0007669"/>
    <property type="project" value="InterPro"/>
</dbReference>
<feature type="compositionally biased region" description="Basic and acidic residues" evidence="2">
    <location>
        <begin position="171"/>
        <end position="183"/>
    </location>
</feature>
<accession>A0A9W8Y5Y9</accession>
<evidence type="ECO:0000256" key="2">
    <source>
        <dbReference type="SAM" id="MobiDB-lite"/>
    </source>
</evidence>
<feature type="compositionally biased region" description="Polar residues" evidence="2">
    <location>
        <begin position="41"/>
        <end position="50"/>
    </location>
</feature>
<dbReference type="GO" id="GO:0008270">
    <property type="term" value="F:zinc ion binding"/>
    <property type="evidence" value="ECO:0007669"/>
    <property type="project" value="InterPro"/>
</dbReference>
<evidence type="ECO:0000256" key="1">
    <source>
        <dbReference type="ARBA" id="ARBA00023242"/>
    </source>
</evidence>
<dbReference type="Proteomes" id="UP001140560">
    <property type="component" value="Unassembled WGS sequence"/>
</dbReference>